<evidence type="ECO:0000313" key="7">
    <source>
        <dbReference type="Proteomes" id="UP000323646"/>
    </source>
</evidence>
<dbReference type="CDD" id="cd17268">
    <property type="entry name" value="RMtype1_S_Ara36733I_TRD1-CR1_like"/>
    <property type="match status" value="1"/>
</dbReference>
<dbReference type="AlphaFoldDB" id="A0A5D6VTS8"/>
<evidence type="ECO:0000313" key="6">
    <source>
        <dbReference type="EMBL" id="TYZ19633.1"/>
    </source>
</evidence>
<gene>
    <name evidence="6" type="ORF">FZ040_13205</name>
</gene>
<dbReference type="InterPro" id="IPR000055">
    <property type="entry name" value="Restrct_endonuc_typeI_TRD"/>
</dbReference>
<reference evidence="6 7" key="1">
    <citation type="submission" date="2019-08" db="EMBL/GenBank/DDBJ databases">
        <title>Selenomonas sp. mPRGC5 and Selenomonas sp. mPRGC8 isolated from ruminal fluid of dairy goat (Capra hircus).</title>
        <authorList>
            <person name="Poothong S."/>
            <person name="Nuengjamnong C."/>
            <person name="Tanasupawat S."/>
        </authorList>
    </citation>
    <scope>NUCLEOTIDE SEQUENCE [LARGE SCALE GENOMIC DNA]</scope>
    <source>
        <strain evidence="7">mPRGC5</strain>
    </source>
</reference>
<dbReference type="SUPFAM" id="SSF116734">
    <property type="entry name" value="DNA methylase specificity domain"/>
    <property type="match status" value="2"/>
</dbReference>
<dbReference type="InterPro" id="IPR044946">
    <property type="entry name" value="Restrct_endonuc_typeI_TRD_sf"/>
</dbReference>
<dbReference type="Gene3D" id="3.90.220.20">
    <property type="entry name" value="DNA methylase specificity domains"/>
    <property type="match status" value="2"/>
</dbReference>
<protein>
    <submittedName>
        <fullName evidence="6">Restriction endonuclease subunit S</fullName>
    </submittedName>
</protein>
<dbReference type="RefSeq" id="WP_149172433.1">
    <property type="nucleotide sequence ID" value="NZ_VTOY01000021.1"/>
</dbReference>
<dbReference type="GO" id="GO:0004519">
    <property type="term" value="F:endonuclease activity"/>
    <property type="evidence" value="ECO:0007669"/>
    <property type="project" value="UniProtKB-KW"/>
</dbReference>
<dbReference type="GO" id="GO:0009307">
    <property type="term" value="P:DNA restriction-modification system"/>
    <property type="evidence" value="ECO:0007669"/>
    <property type="project" value="UniProtKB-KW"/>
</dbReference>
<keyword evidence="3" id="KW-0238">DNA-binding</keyword>
<evidence type="ECO:0000256" key="4">
    <source>
        <dbReference type="ARBA" id="ARBA00038652"/>
    </source>
</evidence>
<dbReference type="EMBL" id="VTOY01000021">
    <property type="protein sequence ID" value="TYZ19633.1"/>
    <property type="molecule type" value="Genomic_DNA"/>
</dbReference>
<dbReference type="OrthoDB" id="9795776at2"/>
<accession>A0A5D6VTS8</accession>
<evidence type="ECO:0000256" key="2">
    <source>
        <dbReference type="ARBA" id="ARBA00022747"/>
    </source>
</evidence>
<evidence type="ECO:0000256" key="1">
    <source>
        <dbReference type="ARBA" id="ARBA00010923"/>
    </source>
</evidence>
<dbReference type="PANTHER" id="PTHR43140">
    <property type="entry name" value="TYPE-1 RESTRICTION ENZYME ECOKI SPECIFICITY PROTEIN"/>
    <property type="match status" value="1"/>
</dbReference>
<dbReference type="Pfam" id="PF01420">
    <property type="entry name" value="Methylase_S"/>
    <property type="match status" value="2"/>
</dbReference>
<name>A0A5D6VTS8_9FIRM</name>
<dbReference type="Proteomes" id="UP000323646">
    <property type="component" value="Unassembled WGS sequence"/>
</dbReference>
<comment type="caution">
    <text evidence="6">The sequence shown here is derived from an EMBL/GenBank/DDBJ whole genome shotgun (WGS) entry which is preliminary data.</text>
</comment>
<keyword evidence="7" id="KW-1185">Reference proteome</keyword>
<keyword evidence="2" id="KW-0680">Restriction system</keyword>
<keyword evidence="6" id="KW-0378">Hydrolase</keyword>
<dbReference type="InterPro" id="IPR051212">
    <property type="entry name" value="Type-I_RE_S_subunit"/>
</dbReference>
<dbReference type="GO" id="GO:0003677">
    <property type="term" value="F:DNA binding"/>
    <property type="evidence" value="ECO:0007669"/>
    <property type="project" value="UniProtKB-KW"/>
</dbReference>
<keyword evidence="6" id="KW-0255">Endonuclease</keyword>
<feature type="domain" description="Type I restriction modification DNA specificity" evidence="5">
    <location>
        <begin position="214"/>
        <end position="369"/>
    </location>
</feature>
<proteinExistence type="inferred from homology"/>
<dbReference type="PANTHER" id="PTHR43140:SF1">
    <property type="entry name" value="TYPE I RESTRICTION ENZYME ECOKI SPECIFICITY SUBUNIT"/>
    <property type="match status" value="1"/>
</dbReference>
<evidence type="ECO:0000259" key="5">
    <source>
        <dbReference type="Pfam" id="PF01420"/>
    </source>
</evidence>
<sequence length="392" mass="45146">MNKIEELLMRKCPNGVEYKTVGEIATNIFRGSGIKRDEVTESGTPCVRYGEIYTTYDISFDSCISHVDEDRITSPKYFGYGDILFAITGESVEDIAKSCAYIGNEKCIAGGDIVVVQHNQNPKFLSYVLSTQDVRKQKSRGKIKSKVVHASVQSIKDLIIPIPPLDIQAEVVRILDEFYKALNQIDEKLQEEIMVRQQQFEFYQEKLSNSFRDVATILLSEIADIGTGSSNTNEELDSGDYPFFVRSQEVRRKNEYEFDETAIITSGDGVGVGKIFHYVEGKYALHQRAYRIHIHDNRISPKFFYQYMKATFLPYIQKNAFNSSVTSIRRPMLNNFPVPMVSLDSQEKFISLMTNLESNTNNLINKIEKERIARHQQYEYYRDRLLTFPKQK</sequence>
<comment type="subunit">
    <text evidence="4">The methyltransferase is composed of M and S polypeptides.</text>
</comment>
<comment type="similarity">
    <text evidence="1">Belongs to the type-I restriction system S methylase family.</text>
</comment>
<organism evidence="6 7">
    <name type="scientific">Selenomonas ruminis</name>
    <dbReference type="NCBI Taxonomy" id="2593411"/>
    <lineage>
        <taxon>Bacteria</taxon>
        <taxon>Bacillati</taxon>
        <taxon>Bacillota</taxon>
        <taxon>Negativicutes</taxon>
        <taxon>Selenomonadales</taxon>
        <taxon>Selenomonadaceae</taxon>
        <taxon>Selenomonas</taxon>
    </lineage>
</organism>
<evidence type="ECO:0000256" key="3">
    <source>
        <dbReference type="ARBA" id="ARBA00023125"/>
    </source>
</evidence>
<feature type="domain" description="Type I restriction modification DNA specificity" evidence="5">
    <location>
        <begin position="14"/>
        <end position="193"/>
    </location>
</feature>
<keyword evidence="6" id="KW-0540">Nuclease</keyword>